<reference evidence="22" key="1">
    <citation type="submission" date="2025-08" db="UniProtKB">
        <authorList>
            <consortium name="Ensembl"/>
        </authorList>
    </citation>
    <scope>IDENTIFICATION</scope>
</reference>
<dbReference type="PROSITE" id="PS50026">
    <property type="entry name" value="EGF_3"/>
    <property type="match status" value="2"/>
</dbReference>
<dbReference type="OMA" id="GKTACGF"/>
<dbReference type="PROSITE" id="PS00022">
    <property type="entry name" value="EGF_1"/>
    <property type="match status" value="2"/>
</dbReference>
<evidence type="ECO:0000259" key="20">
    <source>
        <dbReference type="PROSITE" id="PS50070"/>
    </source>
</evidence>
<evidence type="ECO:0000256" key="18">
    <source>
        <dbReference type="SAM" id="Phobius"/>
    </source>
</evidence>
<keyword evidence="5 16" id="KW-0645">Protease</keyword>
<evidence type="ECO:0000256" key="6">
    <source>
        <dbReference type="ARBA" id="ARBA00022729"/>
    </source>
</evidence>
<dbReference type="GO" id="GO:0006508">
    <property type="term" value="P:proteolysis"/>
    <property type="evidence" value="ECO:0007669"/>
    <property type="project" value="UniProtKB-KW"/>
</dbReference>
<dbReference type="Pfam" id="PF00051">
    <property type="entry name" value="Kringle"/>
    <property type="match status" value="1"/>
</dbReference>
<dbReference type="InterPro" id="IPR038178">
    <property type="entry name" value="Kringle_sf"/>
</dbReference>
<dbReference type="Ensembl" id="ENSNBRT00000020858.1">
    <property type="protein sequence ID" value="ENSNBRP00000020310.1"/>
    <property type="gene ID" value="ENSNBRG00000015633.1"/>
</dbReference>
<dbReference type="FunFam" id="2.40.10.10:FF:000003">
    <property type="entry name" value="Transmembrane serine protease 3"/>
    <property type="match status" value="1"/>
</dbReference>
<proteinExistence type="predicted"/>
<evidence type="ECO:0000256" key="11">
    <source>
        <dbReference type="ARBA" id="ARBA00023180"/>
    </source>
</evidence>
<protein>
    <recommendedName>
        <fullName evidence="13">trypsin</fullName>
        <ecNumber evidence="13">3.4.21.4</ecNumber>
    </recommendedName>
</protein>
<dbReference type="InterPro" id="IPR000742">
    <property type="entry name" value="EGF"/>
</dbReference>
<dbReference type="EC" id="3.4.21.4" evidence="13"/>
<feature type="domain" description="Kringle" evidence="20">
    <location>
        <begin position="239"/>
        <end position="321"/>
    </location>
</feature>
<dbReference type="PROSITE" id="PS00021">
    <property type="entry name" value="KRINGLE_1"/>
    <property type="match status" value="1"/>
</dbReference>
<dbReference type="RefSeq" id="XP_006799024.1">
    <property type="nucleotide sequence ID" value="XM_006798961.2"/>
</dbReference>
<evidence type="ECO:0000256" key="13">
    <source>
        <dbReference type="ARBA" id="ARBA00038868"/>
    </source>
</evidence>
<keyword evidence="8 16" id="KW-0378">Hydrolase</keyword>
<evidence type="ECO:0000313" key="23">
    <source>
        <dbReference type="Proteomes" id="UP000261580"/>
    </source>
</evidence>
<feature type="compositionally biased region" description="Pro residues" evidence="17">
    <location>
        <begin position="336"/>
        <end position="388"/>
    </location>
</feature>
<dbReference type="GeneTree" id="ENSGT00940000157814"/>
<keyword evidence="4 15" id="KW-0420">Kringle</keyword>
<name>A0A3Q4HB42_NEOBR</name>
<evidence type="ECO:0000256" key="16">
    <source>
        <dbReference type="RuleBase" id="RU363034"/>
    </source>
</evidence>
<dbReference type="InterPro" id="IPR009003">
    <property type="entry name" value="Peptidase_S1_PA"/>
</dbReference>
<dbReference type="GeneID" id="102786788"/>
<dbReference type="InterPro" id="IPR013806">
    <property type="entry name" value="Kringle-like"/>
</dbReference>
<dbReference type="FunFam" id="2.40.20.10:FF:000001">
    <property type="entry name" value="Urokinase-type plasminogen activator"/>
    <property type="match status" value="1"/>
</dbReference>
<evidence type="ECO:0000256" key="12">
    <source>
        <dbReference type="ARBA" id="ARBA00036320"/>
    </source>
</evidence>
<evidence type="ECO:0000256" key="3">
    <source>
        <dbReference type="ARBA" id="ARBA00022536"/>
    </source>
</evidence>
<evidence type="ECO:0000256" key="5">
    <source>
        <dbReference type="ARBA" id="ARBA00022670"/>
    </source>
</evidence>
<dbReference type="InterPro" id="IPR050127">
    <property type="entry name" value="Serine_Proteases_S1"/>
</dbReference>
<evidence type="ECO:0000256" key="17">
    <source>
        <dbReference type="SAM" id="MobiDB-lite"/>
    </source>
</evidence>
<dbReference type="InterPro" id="IPR000001">
    <property type="entry name" value="Kringle"/>
</dbReference>
<dbReference type="OrthoDB" id="9937281at2759"/>
<dbReference type="CTD" id="3026"/>
<dbReference type="PANTHER" id="PTHR24264:SF40">
    <property type="entry name" value="HYALURONAN-BINDING PROTEIN 2"/>
    <property type="match status" value="1"/>
</dbReference>
<dbReference type="STRING" id="32507.ENSNBRP00000020310"/>
<dbReference type="SUPFAM" id="SSF57440">
    <property type="entry name" value="Kringle-like"/>
    <property type="match status" value="1"/>
</dbReference>
<dbReference type="CDD" id="cd00190">
    <property type="entry name" value="Tryp_SPc"/>
    <property type="match status" value="1"/>
</dbReference>
<dbReference type="InterPro" id="IPR001881">
    <property type="entry name" value="EGF-like_Ca-bd_dom"/>
</dbReference>
<comment type="caution">
    <text evidence="14">Lacks conserved residue(s) required for the propagation of feature annotation.</text>
</comment>
<dbReference type="PRINTS" id="PR00018">
    <property type="entry name" value="KRINGLE"/>
</dbReference>
<comment type="catalytic activity">
    <reaction evidence="12">
        <text>Preferential cleavage: Arg-|-Xaa, Lys-|-Xaa.</text>
        <dbReference type="EC" id="3.4.21.4"/>
    </reaction>
</comment>
<feature type="transmembrane region" description="Helical" evidence="18">
    <location>
        <begin position="20"/>
        <end position="44"/>
    </location>
</feature>
<evidence type="ECO:0000256" key="9">
    <source>
        <dbReference type="ARBA" id="ARBA00022825"/>
    </source>
</evidence>
<comment type="subcellular location">
    <subcellularLocation>
        <location evidence="1">Secreted</location>
        <location evidence="1">Extracellular space</location>
    </subcellularLocation>
</comment>
<keyword evidence="18" id="KW-0812">Transmembrane</keyword>
<dbReference type="Gene3D" id="2.40.20.10">
    <property type="entry name" value="Plasminogen Kringle 4"/>
    <property type="match status" value="1"/>
</dbReference>
<keyword evidence="11" id="KW-0325">Glycoprotein</keyword>
<dbReference type="Pfam" id="PF00008">
    <property type="entry name" value="EGF"/>
    <property type="match status" value="2"/>
</dbReference>
<dbReference type="InterPro" id="IPR033116">
    <property type="entry name" value="TRYPSIN_SER"/>
</dbReference>
<dbReference type="InterPro" id="IPR018056">
    <property type="entry name" value="Kringle_CS"/>
</dbReference>
<evidence type="ECO:0000259" key="19">
    <source>
        <dbReference type="PROSITE" id="PS50026"/>
    </source>
</evidence>
<sequence length="681" mass="74644">MFGKVRGLSQSAHSHVTLLHVFWSTAIMNLKLLFLCLFLAVLFIPAELKHKHDKHRDSSNPGRQDRQRDSAQPERQGKHEKKRLKGRFKDIIEDVFFKVGDEDDEDDENGHSDWLFEILGLAGQCTPNPCLNNGVCKEKGKREFKCDCPKPYKGKKCERGPRNCKRGQCGHGECVLTSTPPHYECKCKRPFQPPDCKTISVCNPNPCKNGGTCIRDENDFDCQCPEGFGGNFCHVGPNDCYVDDGESYRGNVSETDDGYECLYWNSHFILALGVNPFTSFEDKDGLGPHNFCRNPDGEPKPWCFFRRGYRLLWDYCDVPKCPVSTHGPPTEVAPTQPKPPQPEPTQPKPPQPEPTQPEPTQPKPPQPEPTQPEPTQPEPTQPKPPQPEPTGNLPATAIPPTGKPIHPSATPLPPTTGPKQFATCGIPQPKKALTRIFGGLKVSPGAIPWQVSVQVKPTGSAQPFRHVCGGILIASCWVLTAGHCIEPNKDMQVLAGSLSVSKPDPGTQTIPVERTIKNPNYRETSTAVYNDIGLLKLSGTPGFCANETQFVKTACLPNAPLPDGTECKISGWGATEQSDYGSSHLLEANVLLINQGKCSDHSVYGNILDNSMFCAGYLEGGVDSCQGDSGGPLTCMQNNANVVYGVVSWGDQCGKKNKPGVYTRVTHFLDWIKANTEGAIP</sequence>
<feature type="region of interest" description="Disordered" evidence="17">
    <location>
        <begin position="52"/>
        <end position="83"/>
    </location>
</feature>
<dbReference type="GO" id="GO:0005615">
    <property type="term" value="C:extracellular space"/>
    <property type="evidence" value="ECO:0007669"/>
    <property type="project" value="TreeGrafter"/>
</dbReference>
<evidence type="ECO:0000256" key="1">
    <source>
        <dbReference type="ARBA" id="ARBA00004239"/>
    </source>
</evidence>
<dbReference type="GO" id="GO:1901701">
    <property type="term" value="P:cellular response to oxygen-containing compound"/>
    <property type="evidence" value="ECO:0007669"/>
    <property type="project" value="UniProtKB-ARBA"/>
</dbReference>
<accession>A0A3Q4HB42</accession>
<dbReference type="PROSITE" id="PS00134">
    <property type="entry name" value="TRYPSIN_HIS"/>
    <property type="match status" value="1"/>
</dbReference>
<feature type="domain" description="Peptidase S1" evidence="21">
    <location>
        <begin position="436"/>
        <end position="677"/>
    </location>
</feature>
<dbReference type="InterPro" id="IPR043504">
    <property type="entry name" value="Peptidase_S1_PA_chymotrypsin"/>
</dbReference>
<keyword evidence="23" id="KW-1185">Reference proteome</keyword>
<evidence type="ECO:0000256" key="10">
    <source>
        <dbReference type="ARBA" id="ARBA00023157"/>
    </source>
</evidence>
<dbReference type="PROSITE" id="PS01186">
    <property type="entry name" value="EGF_2"/>
    <property type="match status" value="3"/>
</dbReference>
<evidence type="ECO:0000256" key="14">
    <source>
        <dbReference type="PROSITE-ProRule" id="PRU00076"/>
    </source>
</evidence>
<dbReference type="SUPFAM" id="SSF57196">
    <property type="entry name" value="EGF/Laminin"/>
    <property type="match status" value="1"/>
</dbReference>
<evidence type="ECO:0000256" key="4">
    <source>
        <dbReference type="ARBA" id="ARBA00022572"/>
    </source>
</evidence>
<evidence type="ECO:0000256" key="7">
    <source>
        <dbReference type="ARBA" id="ARBA00022737"/>
    </source>
</evidence>
<evidence type="ECO:0000313" key="22">
    <source>
        <dbReference type="Ensembl" id="ENSNBRP00000020310.1"/>
    </source>
</evidence>
<dbReference type="SUPFAM" id="SSF50494">
    <property type="entry name" value="Trypsin-like serine proteases"/>
    <property type="match status" value="1"/>
</dbReference>
<dbReference type="Gene3D" id="2.10.25.10">
    <property type="entry name" value="Laminin"/>
    <property type="match status" value="2"/>
</dbReference>
<dbReference type="SMART" id="SM00181">
    <property type="entry name" value="EGF"/>
    <property type="match status" value="3"/>
</dbReference>
<dbReference type="CDD" id="cd00054">
    <property type="entry name" value="EGF_CA"/>
    <property type="match status" value="2"/>
</dbReference>
<dbReference type="GO" id="GO:0005509">
    <property type="term" value="F:calcium ion binding"/>
    <property type="evidence" value="ECO:0007669"/>
    <property type="project" value="InterPro"/>
</dbReference>
<dbReference type="PROSITE" id="PS50070">
    <property type="entry name" value="KRINGLE_2"/>
    <property type="match status" value="1"/>
</dbReference>
<dbReference type="Pfam" id="PF00089">
    <property type="entry name" value="Trypsin"/>
    <property type="match status" value="1"/>
</dbReference>
<dbReference type="SMART" id="SM00130">
    <property type="entry name" value="KR"/>
    <property type="match status" value="1"/>
</dbReference>
<feature type="domain" description="EGF-like" evidence="19">
    <location>
        <begin position="198"/>
        <end position="234"/>
    </location>
</feature>
<dbReference type="InterPro" id="IPR001314">
    <property type="entry name" value="Peptidase_S1A"/>
</dbReference>
<keyword evidence="18" id="KW-0472">Membrane</keyword>
<keyword evidence="2" id="KW-0964">Secreted</keyword>
<dbReference type="AlphaFoldDB" id="A0A3Q4HB42"/>
<dbReference type="PANTHER" id="PTHR24264">
    <property type="entry name" value="TRYPSIN-RELATED"/>
    <property type="match status" value="1"/>
</dbReference>
<dbReference type="FunFam" id="2.10.25.10:FF:000434">
    <property type="entry name" value="Predicted protein"/>
    <property type="match status" value="1"/>
</dbReference>
<dbReference type="Proteomes" id="UP000261580">
    <property type="component" value="Unassembled WGS sequence"/>
</dbReference>
<evidence type="ECO:0000256" key="2">
    <source>
        <dbReference type="ARBA" id="ARBA00022525"/>
    </source>
</evidence>
<keyword evidence="10 14" id="KW-1015">Disulfide bond</keyword>
<feature type="domain" description="EGF-like" evidence="19">
    <location>
        <begin position="121"/>
        <end position="158"/>
    </location>
</feature>
<dbReference type="SMART" id="SM00020">
    <property type="entry name" value="Tryp_SPc"/>
    <property type="match status" value="1"/>
</dbReference>
<keyword evidence="18" id="KW-1133">Transmembrane helix</keyword>
<evidence type="ECO:0000256" key="15">
    <source>
        <dbReference type="PROSITE-ProRule" id="PRU00121"/>
    </source>
</evidence>
<dbReference type="PROSITE" id="PS00135">
    <property type="entry name" value="TRYPSIN_SER"/>
    <property type="match status" value="1"/>
</dbReference>
<dbReference type="SMART" id="SM00179">
    <property type="entry name" value="EGF_CA"/>
    <property type="match status" value="2"/>
</dbReference>
<feature type="disulfide bond" evidence="14">
    <location>
        <begin position="148"/>
        <end position="157"/>
    </location>
</feature>
<dbReference type="InterPro" id="IPR018114">
    <property type="entry name" value="TRYPSIN_HIS"/>
</dbReference>
<evidence type="ECO:0000259" key="21">
    <source>
        <dbReference type="PROSITE" id="PS50240"/>
    </source>
</evidence>
<feature type="region of interest" description="Disordered" evidence="17">
    <location>
        <begin position="326"/>
        <end position="425"/>
    </location>
</feature>
<feature type="disulfide bond" evidence="14">
    <location>
        <begin position="224"/>
        <end position="233"/>
    </location>
</feature>
<dbReference type="InterPro" id="IPR001254">
    <property type="entry name" value="Trypsin_dom"/>
</dbReference>
<dbReference type="PRINTS" id="PR00722">
    <property type="entry name" value="CHYMOTRYPSIN"/>
</dbReference>
<keyword evidence="6" id="KW-0732">Signal</keyword>
<keyword evidence="7" id="KW-0677">Repeat</keyword>
<dbReference type="Bgee" id="ENSNBRG00000015633">
    <property type="expression patterns" value="Expressed in liver and 2 other cell types or tissues"/>
</dbReference>
<dbReference type="Gene3D" id="2.40.10.10">
    <property type="entry name" value="Trypsin-like serine proteases"/>
    <property type="match status" value="1"/>
</dbReference>
<keyword evidence="3 14" id="KW-0245">EGF-like domain</keyword>
<reference evidence="22" key="2">
    <citation type="submission" date="2025-09" db="UniProtKB">
        <authorList>
            <consortium name="Ensembl"/>
        </authorList>
    </citation>
    <scope>IDENTIFICATION</scope>
</reference>
<dbReference type="CDD" id="cd00108">
    <property type="entry name" value="KR"/>
    <property type="match status" value="1"/>
</dbReference>
<dbReference type="GO" id="GO:0033993">
    <property type="term" value="P:response to lipid"/>
    <property type="evidence" value="ECO:0007669"/>
    <property type="project" value="UniProtKB-ARBA"/>
</dbReference>
<keyword evidence="9 16" id="KW-0720">Serine protease</keyword>
<feature type="compositionally biased region" description="Basic and acidic residues" evidence="17">
    <location>
        <begin position="52"/>
        <end position="77"/>
    </location>
</feature>
<evidence type="ECO:0000256" key="8">
    <source>
        <dbReference type="ARBA" id="ARBA00022801"/>
    </source>
</evidence>
<organism evidence="22 23">
    <name type="scientific">Neolamprologus brichardi</name>
    <name type="common">Fairy cichlid</name>
    <name type="synonym">Lamprologus brichardi</name>
    <dbReference type="NCBI Taxonomy" id="32507"/>
    <lineage>
        <taxon>Eukaryota</taxon>
        <taxon>Metazoa</taxon>
        <taxon>Chordata</taxon>
        <taxon>Craniata</taxon>
        <taxon>Vertebrata</taxon>
        <taxon>Euteleostomi</taxon>
        <taxon>Actinopterygii</taxon>
        <taxon>Neopterygii</taxon>
        <taxon>Teleostei</taxon>
        <taxon>Neoteleostei</taxon>
        <taxon>Acanthomorphata</taxon>
        <taxon>Ovalentaria</taxon>
        <taxon>Cichlomorphae</taxon>
        <taxon>Cichliformes</taxon>
        <taxon>Cichlidae</taxon>
        <taxon>African cichlids</taxon>
        <taxon>Pseudocrenilabrinae</taxon>
        <taxon>Lamprologini</taxon>
        <taxon>Neolamprologus</taxon>
    </lineage>
</organism>
<dbReference type="PROSITE" id="PS50240">
    <property type="entry name" value="TRYPSIN_DOM"/>
    <property type="match status" value="1"/>
</dbReference>
<dbReference type="GO" id="GO:0004252">
    <property type="term" value="F:serine-type endopeptidase activity"/>
    <property type="evidence" value="ECO:0007669"/>
    <property type="project" value="UniProtKB-EC"/>
</dbReference>